<keyword evidence="4 5" id="KW-0472">Membrane</keyword>
<keyword evidence="3 5" id="KW-1133">Transmembrane helix</keyword>
<dbReference type="InterPro" id="IPR000620">
    <property type="entry name" value="EamA_dom"/>
</dbReference>
<sequence length="269" mass="28234">MVWGLAWWPMRQLEAAGLHPLMATAAIFTLAVGVLTVWRPAAWQEVLTHPSLWIIVLAAGTTNASFNWGVTQGDVVRVVLLFYLMPLWAVLLARLLLKERITPMAMARVALALGGALMVLWPRQGGLSLTLHPTDLLGLLGGLSFALNNIMLRRESARSEAARGLAMFAGGAIVSGVLALSLGYAGLPPPAAPWIAWVLGLVVVMLAGNLALQYGASRLPAQATSIIMLTEILWATGSALALGAGQMDAQLALGGALIIASAALAALRP</sequence>
<feature type="domain" description="EamA" evidence="6">
    <location>
        <begin position="2"/>
        <end position="120"/>
    </location>
</feature>
<accession>A0ABS5DRX8</accession>
<organism evidence="7 8">
    <name type="scientific">Ideonella paludis</name>
    <dbReference type="NCBI Taxonomy" id="1233411"/>
    <lineage>
        <taxon>Bacteria</taxon>
        <taxon>Pseudomonadati</taxon>
        <taxon>Pseudomonadota</taxon>
        <taxon>Betaproteobacteria</taxon>
        <taxon>Burkholderiales</taxon>
        <taxon>Sphaerotilaceae</taxon>
        <taxon>Ideonella</taxon>
    </lineage>
</organism>
<dbReference type="Pfam" id="PF00892">
    <property type="entry name" value="EamA"/>
    <property type="match status" value="1"/>
</dbReference>
<feature type="transmembrane region" description="Helical" evidence="5">
    <location>
        <begin position="136"/>
        <end position="152"/>
    </location>
</feature>
<evidence type="ECO:0000313" key="8">
    <source>
        <dbReference type="Proteomes" id="UP000672097"/>
    </source>
</evidence>
<dbReference type="PANTHER" id="PTHR22911:SF6">
    <property type="entry name" value="SOLUTE CARRIER FAMILY 35 MEMBER G1"/>
    <property type="match status" value="1"/>
</dbReference>
<reference evidence="7 8" key="1">
    <citation type="submission" date="2021-04" db="EMBL/GenBank/DDBJ databases">
        <title>The genome sequence of type strain Ideonella paludis KCTC 32238.</title>
        <authorList>
            <person name="Liu Y."/>
        </authorList>
    </citation>
    <scope>NUCLEOTIDE SEQUENCE [LARGE SCALE GENOMIC DNA]</scope>
    <source>
        <strain evidence="7 8">KCTC 32238</strain>
    </source>
</reference>
<gene>
    <name evidence="7" type="ORF">KAK11_01035</name>
</gene>
<dbReference type="PANTHER" id="PTHR22911">
    <property type="entry name" value="ACYL-MALONYL CONDENSING ENZYME-RELATED"/>
    <property type="match status" value="1"/>
</dbReference>
<feature type="transmembrane region" description="Helical" evidence="5">
    <location>
        <begin position="191"/>
        <end position="212"/>
    </location>
</feature>
<evidence type="ECO:0000256" key="5">
    <source>
        <dbReference type="SAM" id="Phobius"/>
    </source>
</evidence>
<dbReference type="SUPFAM" id="SSF103481">
    <property type="entry name" value="Multidrug resistance efflux transporter EmrE"/>
    <property type="match status" value="1"/>
</dbReference>
<feature type="transmembrane region" description="Helical" evidence="5">
    <location>
        <begin position="224"/>
        <end position="243"/>
    </location>
</feature>
<protein>
    <submittedName>
        <fullName evidence="7">DMT family transporter</fullName>
    </submittedName>
</protein>
<name>A0ABS5DRX8_9BURK</name>
<evidence type="ECO:0000256" key="4">
    <source>
        <dbReference type="ARBA" id="ARBA00023136"/>
    </source>
</evidence>
<dbReference type="InterPro" id="IPR037185">
    <property type="entry name" value="EmrE-like"/>
</dbReference>
<feature type="transmembrane region" description="Helical" evidence="5">
    <location>
        <begin position="249"/>
        <end position="267"/>
    </location>
</feature>
<feature type="transmembrane region" description="Helical" evidence="5">
    <location>
        <begin position="164"/>
        <end position="185"/>
    </location>
</feature>
<evidence type="ECO:0000256" key="1">
    <source>
        <dbReference type="ARBA" id="ARBA00004141"/>
    </source>
</evidence>
<feature type="transmembrane region" description="Helical" evidence="5">
    <location>
        <begin position="20"/>
        <end position="38"/>
    </location>
</feature>
<dbReference type="EMBL" id="JAGQDG010000001">
    <property type="protein sequence ID" value="MBQ0933893.1"/>
    <property type="molecule type" value="Genomic_DNA"/>
</dbReference>
<evidence type="ECO:0000313" key="7">
    <source>
        <dbReference type="EMBL" id="MBQ0933893.1"/>
    </source>
</evidence>
<comment type="subcellular location">
    <subcellularLocation>
        <location evidence="1">Membrane</location>
        <topology evidence="1">Multi-pass membrane protein</topology>
    </subcellularLocation>
</comment>
<proteinExistence type="predicted"/>
<comment type="caution">
    <text evidence="7">The sequence shown here is derived from an EMBL/GenBank/DDBJ whole genome shotgun (WGS) entry which is preliminary data.</text>
</comment>
<keyword evidence="8" id="KW-1185">Reference proteome</keyword>
<dbReference type="Proteomes" id="UP000672097">
    <property type="component" value="Unassembled WGS sequence"/>
</dbReference>
<keyword evidence="2 5" id="KW-0812">Transmembrane</keyword>
<evidence type="ECO:0000256" key="2">
    <source>
        <dbReference type="ARBA" id="ARBA00022692"/>
    </source>
</evidence>
<evidence type="ECO:0000256" key="3">
    <source>
        <dbReference type="ARBA" id="ARBA00022989"/>
    </source>
</evidence>
<feature type="transmembrane region" description="Helical" evidence="5">
    <location>
        <begin position="75"/>
        <end position="93"/>
    </location>
</feature>
<feature type="transmembrane region" description="Helical" evidence="5">
    <location>
        <begin position="105"/>
        <end position="124"/>
    </location>
</feature>
<evidence type="ECO:0000259" key="6">
    <source>
        <dbReference type="Pfam" id="PF00892"/>
    </source>
</evidence>
<feature type="transmembrane region" description="Helical" evidence="5">
    <location>
        <begin position="50"/>
        <end position="69"/>
    </location>
</feature>